<feature type="region of interest" description="Disordered" evidence="1">
    <location>
        <begin position="190"/>
        <end position="217"/>
    </location>
</feature>
<evidence type="ECO:0000256" key="2">
    <source>
        <dbReference type="SAM" id="Phobius"/>
    </source>
</evidence>
<keyword evidence="2" id="KW-0472">Membrane</keyword>
<evidence type="ECO:0008006" key="5">
    <source>
        <dbReference type="Google" id="ProtNLM"/>
    </source>
</evidence>
<sequence length="217" mass="23139">MAARHVKEAALMKMKKQLKTAGIIILAVVLMLLLGVNSWRISAPTAVLVAPLAGLVAVSMTIGLGTVSGVATALVGGLGLLLLASADWPLVLNFLVLALLVGWLIGWHIPLGQRVTQQQLIWLGIVAGISEFILNLVQVALVGALTGAGWLIFIRLALLPSVLTALLYAVLVGPLAMFWRWLGRQVLPPEEQEGDSENSPQGSVEIDLSNKDKHKQK</sequence>
<feature type="transmembrane region" description="Helical" evidence="2">
    <location>
        <begin position="157"/>
        <end position="179"/>
    </location>
</feature>
<reference evidence="3 4" key="1">
    <citation type="submission" date="2011-05" db="EMBL/GenBank/DDBJ databases">
        <authorList>
            <person name="Durkin A.S."/>
            <person name="Kim M."/>
            <person name="Radune D."/>
            <person name="Hostetler J."/>
            <person name="Torralba M."/>
            <person name="Gillis M."/>
            <person name="Methe B."/>
            <person name="Sutton G."/>
            <person name="Nelson K.E."/>
        </authorList>
    </citation>
    <scope>NUCLEOTIDE SEQUENCE [LARGE SCALE GENOMIC DNA]</scope>
    <source>
        <strain evidence="3 4">F0423</strain>
    </source>
</reference>
<dbReference type="EMBL" id="AFTL01000002">
    <property type="protein sequence ID" value="EGS39469.1"/>
    <property type="molecule type" value="Genomic_DNA"/>
</dbReference>
<dbReference type="Proteomes" id="UP000006035">
    <property type="component" value="Unassembled WGS sequence"/>
</dbReference>
<protein>
    <recommendedName>
        <fullName evidence="5">ECF transporter S component</fullName>
    </recommendedName>
</protein>
<feature type="transmembrane region" description="Helical" evidence="2">
    <location>
        <begin position="90"/>
        <end position="109"/>
    </location>
</feature>
<gene>
    <name evidence="3" type="ORF">HMPREF9102_0733</name>
</gene>
<evidence type="ECO:0000313" key="3">
    <source>
        <dbReference type="EMBL" id="EGS39469.1"/>
    </source>
</evidence>
<evidence type="ECO:0000256" key="1">
    <source>
        <dbReference type="SAM" id="MobiDB-lite"/>
    </source>
</evidence>
<keyword evidence="2" id="KW-1133">Transmembrane helix</keyword>
<feature type="transmembrane region" description="Helical" evidence="2">
    <location>
        <begin position="53"/>
        <end position="83"/>
    </location>
</feature>
<comment type="caution">
    <text evidence="3">The sequence shown here is derived from an EMBL/GenBank/DDBJ whole genome shotgun (WGS) entry which is preliminary data.</text>
</comment>
<keyword evidence="4" id="KW-1185">Reference proteome</keyword>
<feature type="transmembrane region" description="Helical" evidence="2">
    <location>
        <begin position="21"/>
        <end position="41"/>
    </location>
</feature>
<feature type="transmembrane region" description="Helical" evidence="2">
    <location>
        <begin position="121"/>
        <end position="145"/>
    </location>
</feature>
<keyword evidence="2" id="KW-0812">Transmembrane</keyword>
<organism evidence="3 4">
    <name type="scientific">Limosilactobacillus oris F0423</name>
    <dbReference type="NCBI Taxonomy" id="944562"/>
    <lineage>
        <taxon>Bacteria</taxon>
        <taxon>Bacillati</taxon>
        <taxon>Bacillota</taxon>
        <taxon>Bacilli</taxon>
        <taxon>Lactobacillales</taxon>
        <taxon>Lactobacillaceae</taxon>
        <taxon>Limosilactobacillus</taxon>
    </lineage>
</organism>
<proteinExistence type="predicted"/>
<evidence type="ECO:0000313" key="4">
    <source>
        <dbReference type="Proteomes" id="UP000006035"/>
    </source>
</evidence>
<accession>A0ABN0D830</accession>
<name>A0ABN0D830_9LACO</name>